<feature type="compositionally biased region" description="Acidic residues" evidence="2">
    <location>
        <begin position="659"/>
        <end position="673"/>
    </location>
</feature>
<evidence type="ECO:0000256" key="2">
    <source>
        <dbReference type="SAM" id="MobiDB-lite"/>
    </source>
</evidence>
<feature type="compositionally biased region" description="Basic residues" evidence="2">
    <location>
        <begin position="276"/>
        <end position="286"/>
    </location>
</feature>
<name>A0A6A6BCR6_9PEZI</name>
<feature type="compositionally biased region" description="Basic and acidic residues" evidence="2">
    <location>
        <begin position="445"/>
        <end position="455"/>
    </location>
</feature>
<accession>A0A6A6BCR6</accession>
<feature type="compositionally biased region" description="Polar residues" evidence="2">
    <location>
        <begin position="168"/>
        <end position="180"/>
    </location>
</feature>
<feature type="compositionally biased region" description="Basic residues" evidence="2">
    <location>
        <begin position="107"/>
        <end position="127"/>
    </location>
</feature>
<sequence>MATPLHDTNPGTVQRSPWKAEAIRRGRLRISGPLPVADSADRPASKRHATPTEDTGFATSRTPELPEIDEEDAKPIRHKRSSTALAESNRPDYHNHKPVGTSLASRPSKRQKRGSLRATLKKIFSKKSSRDDTSSILPTPHEHHHSEPVVVDRSSPQRPLTPPKSETPKSSHSNELSFPVQTIRPRDPLGSHLPFPMNVNAPPQDDGADHEYIMFNRPALAHRRRATLPSLIFSANDVASMSAIWSETGTRVTATDDQSLVHENEIGVAVTSMHQQPRRKSNRRSRSAGALEELRRAQERASSLRASVEGTFWRQSGDTQEDPDPHDPHDPFLHHSVTEQLLNGEEEGAAETMARSRDHSNETVTARRRHPSPREGESQGFVFGPFTGGADSPAALEAAGEPVEPPLITLDERMERLESNMRYFDQSLRRLLNGNNIRQSVILEKAPKGRRDPSPDRTGSAHSSVRSQPSLRRPSAPFTEATTVQASEPVSASSSPAYPPTSYPAFKSRGKTDKTPPFTFPYPYNEPPCPLRQSSRKTSMPNLVNSPSMTTMSSAPTMVATATATTGIYAGPGTPMTLGNTDRLTTLYTLLYQERSARKDLEAQVQTLQAEMDDLRIFVGNNTRVRGATAYPTPSPDQLLRCEYDAPNDVRKSHFSVESGEEEEEKEGEDEDEERGRVRSADKGPSPLQDEDSSGPDAWQTPYETPRRHESPEAYNYELAAADMPAIPVREPVAGGAQCAVNAL</sequence>
<evidence type="ECO:0000313" key="4">
    <source>
        <dbReference type="Proteomes" id="UP000799438"/>
    </source>
</evidence>
<feature type="region of interest" description="Disordered" evidence="2">
    <location>
        <begin position="346"/>
        <end position="405"/>
    </location>
</feature>
<feature type="compositionally biased region" description="Basic and acidic residues" evidence="2">
    <location>
        <begin position="323"/>
        <end position="333"/>
    </location>
</feature>
<dbReference type="OrthoDB" id="5428925at2759"/>
<feature type="compositionally biased region" description="Polar residues" evidence="2">
    <location>
        <begin position="460"/>
        <end position="470"/>
    </location>
</feature>
<dbReference type="EMBL" id="ML995489">
    <property type="protein sequence ID" value="KAF2140677.1"/>
    <property type="molecule type" value="Genomic_DNA"/>
</dbReference>
<feature type="compositionally biased region" description="Low complexity" evidence="2">
    <location>
        <begin position="486"/>
        <end position="496"/>
    </location>
</feature>
<dbReference type="RefSeq" id="XP_033396390.1">
    <property type="nucleotide sequence ID" value="XM_033543271.1"/>
</dbReference>
<feature type="region of interest" description="Disordered" evidence="2">
    <location>
        <begin position="1"/>
        <end position="204"/>
    </location>
</feature>
<feature type="region of interest" description="Disordered" evidence="2">
    <location>
        <begin position="654"/>
        <end position="714"/>
    </location>
</feature>
<evidence type="ECO:0000256" key="1">
    <source>
        <dbReference type="SAM" id="Coils"/>
    </source>
</evidence>
<dbReference type="GeneID" id="54300768"/>
<dbReference type="AlphaFoldDB" id="A0A6A6BCR6"/>
<keyword evidence="1" id="KW-0175">Coiled coil</keyword>
<reference evidence="3" key="1">
    <citation type="journal article" date="2020" name="Stud. Mycol.">
        <title>101 Dothideomycetes genomes: a test case for predicting lifestyles and emergence of pathogens.</title>
        <authorList>
            <person name="Haridas S."/>
            <person name="Albert R."/>
            <person name="Binder M."/>
            <person name="Bloem J."/>
            <person name="Labutti K."/>
            <person name="Salamov A."/>
            <person name="Andreopoulos B."/>
            <person name="Baker S."/>
            <person name="Barry K."/>
            <person name="Bills G."/>
            <person name="Bluhm B."/>
            <person name="Cannon C."/>
            <person name="Castanera R."/>
            <person name="Culley D."/>
            <person name="Daum C."/>
            <person name="Ezra D."/>
            <person name="Gonzalez J."/>
            <person name="Henrissat B."/>
            <person name="Kuo A."/>
            <person name="Liang C."/>
            <person name="Lipzen A."/>
            <person name="Lutzoni F."/>
            <person name="Magnuson J."/>
            <person name="Mondo S."/>
            <person name="Nolan M."/>
            <person name="Ohm R."/>
            <person name="Pangilinan J."/>
            <person name="Park H.-J."/>
            <person name="Ramirez L."/>
            <person name="Alfaro M."/>
            <person name="Sun H."/>
            <person name="Tritt A."/>
            <person name="Yoshinaga Y."/>
            <person name="Zwiers L.-H."/>
            <person name="Turgeon B."/>
            <person name="Goodwin S."/>
            <person name="Spatafora J."/>
            <person name="Crous P."/>
            <person name="Grigoriev I."/>
        </authorList>
    </citation>
    <scope>NUCLEOTIDE SEQUENCE</scope>
    <source>
        <strain evidence="3">CBS 121167</strain>
    </source>
</reference>
<gene>
    <name evidence="3" type="ORF">K452DRAFT_309793</name>
</gene>
<protein>
    <submittedName>
        <fullName evidence="3">Uncharacterized protein</fullName>
    </submittedName>
</protein>
<keyword evidence="4" id="KW-1185">Reference proteome</keyword>
<organism evidence="3 4">
    <name type="scientific">Aplosporella prunicola CBS 121167</name>
    <dbReference type="NCBI Taxonomy" id="1176127"/>
    <lineage>
        <taxon>Eukaryota</taxon>
        <taxon>Fungi</taxon>
        <taxon>Dikarya</taxon>
        <taxon>Ascomycota</taxon>
        <taxon>Pezizomycotina</taxon>
        <taxon>Dothideomycetes</taxon>
        <taxon>Dothideomycetes incertae sedis</taxon>
        <taxon>Botryosphaeriales</taxon>
        <taxon>Aplosporellaceae</taxon>
        <taxon>Aplosporella</taxon>
    </lineage>
</organism>
<dbReference type="Proteomes" id="UP000799438">
    <property type="component" value="Unassembled WGS sequence"/>
</dbReference>
<feature type="coiled-coil region" evidence="1">
    <location>
        <begin position="591"/>
        <end position="618"/>
    </location>
</feature>
<feature type="region of interest" description="Disordered" evidence="2">
    <location>
        <begin position="271"/>
        <end position="333"/>
    </location>
</feature>
<proteinExistence type="predicted"/>
<evidence type="ECO:0000313" key="3">
    <source>
        <dbReference type="EMBL" id="KAF2140677.1"/>
    </source>
</evidence>
<feature type="region of interest" description="Disordered" evidence="2">
    <location>
        <begin position="442"/>
        <end position="517"/>
    </location>
</feature>